<evidence type="ECO:0000256" key="1">
    <source>
        <dbReference type="SAM" id="MobiDB-lite"/>
    </source>
</evidence>
<dbReference type="EMBL" id="KP756960">
    <property type="protein sequence ID" value="AKQ13288.1"/>
    <property type="molecule type" value="Genomic_DNA"/>
</dbReference>
<dbReference type="SMART" id="SM01012">
    <property type="entry name" value="ANTAR"/>
    <property type="match status" value="1"/>
</dbReference>
<accession>A0A0H4TNP1</accession>
<evidence type="ECO:0000259" key="2">
    <source>
        <dbReference type="SMART" id="SM01012"/>
    </source>
</evidence>
<feature type="region of interest" description="Disordered" evidence="1">
    <location>
        <begin position="147"/>
        <end position="168"/>
    </location>
</feature>
<dbReference type="GO" id="GO:0003723">
    <property type="term" value="F:RNA binding"/>
    <property type="evidence" value="ECO:0007669"/>
    <property type="project" value="InterPro"/>
</dbReference>
<name>A0A0H4TNP1_9ACTN</name>
<evidence type="ECO:0000313" key="3">
    <source>
        <dbReference type="EMBL" id="AKQ13288.1"/>
    </source>
</evidence>
<feature type="domain" description="ANTAR" evidence="2">
    <location>
        <begin position="24"/>
        <end position="80"/>
    </location>
</feature>
<dbReference type="Gene3D" id="1.10.10.10">
    <property type="entry name" value="Winged helix-like DNA-binding domain superfamily/Winged helix DNA-binding domain"/>
    <property type="match status" value="1"/>
</dbReference>
<feature type="region of interest" description="Disordered" evidence="1">
    <location>
        <begin position="89"/>
        <end position="115"/>
    </location>
</feature>
<proteinExistence type="predicted"/>
<protein>
    <submittedName>
        <fullName evidence="3">Putative transcription antitermination regulator</fullName>
    </submittedName>
</protein>
<dbReference type="InterPro" id="IPR005561">
    <property type="entry name" value="ANTAR"/>
</dbReference>
<gene>
    <name evidence="3" type="primary">tem13</name>
</gene>
<feature type="compositionally biased region" description="Low complexity" evidence="1">
    <location>
        <begin position="153"/>
        <end position="168"/>
    </location>
</feature>
<dbReference type="Pfam" id="PF03861">
    <property type="entry name" value="ANTAR"/>
    <property type="match status" value="1"/>
</dbReference>
<feature type="region of interest" description="Disordered" evidence="1">
    <location>
        <begin position="1"/>
        <end position="24"/>
    </location>
</feature>
<sequence>MRPGPASSPAGRVRRGCPTTARRLDLGVRSGGAGQAGVARAQDILARRYRLECADAAFELLKTSSQRSDVKLHTLADAVVRTAAPDRDATPWFPGRARFGPPRLPGAPPGSGRARQPGCRVLGMISSHHERPLTGFSRPRLTVLHTSTPKRSAPAAAPLREAAAPAGPARDILASNSKQEYCRHQLLRIRSTLGDWRRREAR</sequence>
<organism evidence="3">
    <name type="scientific">Streptomyces canus</name>
    <dbReference type="NCBI Taxonomy" id="58343"/>
    <lineage>
        <taxon>Bacteria</taxon>
        <taxon>Bacillati</taxon>
        <taxon>Actinomycetota</taxon>
        <taxon>Actinomycetes</taxon>
        <taxon>Kitasatosporales</taxon>
        <taxon>Streptomycetaceae</taxon>
        <taxon>Streptomyces</taxon>
        <taxon>Streptomyces aurantiacus group</taxon>
    </lineage>
</organism>
<reference evidence="3" key="1">
    <citation type="journal article" date="2015" name="J. Am. Chem. Soc.">
        <title>Biosynthetic Studies of Telomycin Reveal New Lipopeptides with Enhanced Activity.</title>
        <authorList>
            <person name="Fu C."/>
            <person name="Keller L."/>
            <person name="Bauer A."/>
            <person name="Broenstrup M."/>
            <person name="Froidbise A."/>
            <person name="Hammann P."/>
            <person name="Herrmann J."/>
            <person name="Mondesert G."/>
            <person name="Kurz M."/>
            <person name="Schiell M."/>
            <person name="Schummer D."/>
            <person name="Toti L."/>
            <person name="Wink J."/>
            <person name="Mueller R."/>
        </authorList>
    </citation>
    <scope>NUCLEOTIDE SEQUENCE</scope>
    <source>
        <strain evidence="3">ATCC 12646</strain>
    </source>
</reference>
<dbReference type="AlphaFoldDB" id="A0A0H4TNP1"/>
<dbReference type="InterPro" id="IPR036388">
    <property type="entry name" value="WH-like_DNA-bd_sf"/>
</dbReference>